<comment type="caution">
    <text evidence="2">The sequence shown here is derived from an EMBL/GenBank/DDBJ whole genome shotgun (WGS) entry which is preliminary data.</text>
</comment>
<dbReference type="Pfam" id="PF00650">
    <property type="entry name" value="CRAL_TRIO"/>
    <property type="match status" value="1"/>
</dbReference>
<dbReference type="CDD" id="cd00170">
    <property type="entry name" value="SEC14"/>
    <property type="match status" value="1"/>
</dbReference>
<proteinExistence type="predicted"/>
<dbReference type="EMBL" id="CAJVCH010133490">
    <property type="protein sequence ID" value="CAG7726288.1"/>
    <property type="molecule type" value="Genomic_DNA"/>
</dbReference>
<gene>
    <name evidence="2" type="ORF">AFUS01_LOCUS15207</name>
</gene>
<feature type="domain" description="CRAL-TRIO" evidence="1">
    <location>
        <begin position="28"/>
        <end position="181"/>
    </location>
</feature>
<evidence type="ECO:0000259" key="1">
    <source>
        <dbReference type="PROSITE" id="PS50191"/>
    </source>
</evidence>
<dbReference type="InterPro" id="IPR001251">
    <property type="entry name" value="CRAL-TRIO_dom"/>
</dbReference>
<organism evidence="2 3">
    <name type="scientific">Allacma fusca</name>
    <dbReference type="NCBI Taxonomy" id="39272"/>
    <lineage>
        <taxon>Eukaryota</taxon>
        <taxon>Metazoa</taxon>
        <taxon>Ecdysozoa</taxon>
        <taxon>Arthropoda</taxon>
        <taxon>Hexapoda</taxon>
        <taxon>Collembola</taxon>
        <taxon>Symphypleona</taxon>
        <taxon>Sminthuridae</taxon>
        <taxon>Allacma</taxon>
    </lineage>
</organism>
<evidence type="ECO:0000313" key="2">
    <source>
        <dbReference type="EMBL" id="CAG7726288.1"/>
    </source>
</evidence>
<dbReference type="PROSITE" id="PS50191">
    <property type="entry name" value="CRAL_TRIO"/>
    <property type="match status" value="1"/>
</dbReference>
<dbReference type="Proteomes" id="UP000708208">
    <property type="component" value="Unassembled WGS sequence"/>
</dbReference>
<dbReference type="OrthoDB" id="1434354at2759"/>
<protein>
    <recommendedName>
        <fullName evidence="1">CRAL-TRIO domain-containing protein</fullName>
    </recommendedName>
</protein>
<keyword evidence="3" id="KW-1185">Reference proteome</keyword>
<evidence type="ECO:0000313" key="3">
    <source>
        <dbReference type="Proteomes" id="UP000708208"/>
    </source>
</evidence>
<name>A0A8J2NU53_9HEXA</name>
<sequence>MTPASRTSIYSKHPVLLPKPALKNLVLIWYDGIGKQDIRWVVENGTFPELEKHYLKSVIHIVQSIQAADTPDDEIREAVIIWDMDGFSMRQVGHPQTLSSLVKMGTKFNDVPLEFAGKVFLINANYVTKKAVDIARPFMGNVLENVEVLPTNRDVWLPRLLTTFPLDIVPEWFGGNNNTKPLWVYGHRKYENVSS</sequence>
<accession>A0A8J2NU53</accession>
<dbReference type="AlphaFoldDB" id="A0A8J2NU53"/>
<reference evidence="2" key="1">
    <citation type="submission" date="2021-06" db="EMBL/GenBank/DDBJ databases">
        <authorList>
            <person name="Hodson N. C."/>
            <person name="Mongue J. A."/>
            <person name="Jaron S. K."/>
        </authorList>
    </citation>
    <scope>NUCLEOTIDE SEQUENCE</scope>
</reference>